<dbReference type="Gene3D" id="1.10.510.10">
    <property type="entry name" value="Transferase(Phosphotransferase) domain 1"/>
    <property type="match status" value="1"/>
</dbReference>
<dbReference type="GO" id="GO:0005829">
    <property type="term" value="C:cytosol"/>
    <property type="evidence" value="ECO:0007669"/>
    <property type="project" value="TreeGrafter"/>
</dbReference>
<evidence type="ECO:0000256" key="6">
    <source>
        <dbReference type="SAM" id="MobiDB-lite"/>
    </source>
</evidence>
<keyword evidence="2 5" id="KW-0547">Nucleotide-binding</keyword>
<dbReference type="PROSITE" id="PS00108">
    <property type="entry name" value="PROTEIN_KINASE_ST"/>
    <property type="match status" value="1"/>
</dbReference>
<feature type="compositionally biased region" description="Basic and acidic residues" evidence="6">
    <location>
        <begin position="319"/>
        <end position="329"/>
    </location>
</feature>
<keyword evidence="1" id="KW-0808">Transferase</keyword>
<dbReference type="GO" id="GO:0016020">
    <property type="term" value="C:membrane"/>
    <property type="evidence" value="ECO:0007669"/>
    <property type="project" value="TreeGrafter"/>
</dbReference>
<evidence type="ECO:0000256" key="1">
    <source>
        <dbReference type="ARBA" id="ARBA00022679"/>
    </source>
</evidence>
<dbReference type="InterPro" id="IPR008271">
    <property type="entry name" value="Ser/Thr_kinase_AS"/>
</dbReference>
<keyword evidence="7" id="KW-0472">Membrane</keyword>
<sequence length="719" mass="81772">MLNQTIFNYKLTKEIGEGGMATVYLGIHENLETPAAIKVLHKNFTKNEKVRQRFINEAKALYSLSHPYIVRLLNYDDNGEHLIMILEYVDGVDLKEYIQKHPEIKSVDNAIPFFAKVLEAFAYAHKKGLVHRDIKPSNIMVNKDGNPVILDFGIAKLQDNMEASLTGTNALMGSRPYMSPEQIKSAKHLDHRSDIYSLGVTLYQLLTGENAYDTTTLSEWDVMNKIVTEPLPRASSKNSDVTSGIEKVIDKATAKDVTQRYQNCVEFIEALVNYKMLEQAEIDYEATVYEEALPSKSVEDTIIEENLSSNSTTSNIVQSDEKSENNVINEDKESKNKLPLVAAGVVGFCILFGVLFYSFTTDSSDHLEGENITLSEAPAVEEENTSEEVITQGDNITKSEIDESSEDESWSLAQKENSITSYKSYLSSYPNGEYTIQAEKKIKTLREESLWVSSKKKNTVSAYENYLSYYPQGKFKTSARSRINKLKADAKDAEEVKYWNFVKEQNTITAYSTYLSYYPQGKYKVVAQKKIEELKTNQASFEENDLWASTKRQNTISAYEYYLRSYPYGVYKTDAELFISTLKIENEEINKEEEDFWAKAIRTNTESSYSNYLLKYPNGKHVNEAKEFLKKFKKVTSIRGHITDEYGNALPGISVIVQGTNRGVVSDYNGNYSLSVKTGETIYFSFIGYEKKYYTIGTAQNITTVLKAAERKGLFKRRK</sequence>
<comment type="caution">
    <text evidence="9">The sequence shown here is derived from an EMBL/GenBank/DDBJ whole genome shotgun (WGS) entry which is preliminary data.</text>
</comment>
<evidence type="ECO:0000259" key="8">
    <source>
        <dbReference type="PROSITE" id="PS50011"/>
    </source>
</evidence>
<dbReference type="InterPro" id="IPR011009">
    <property type="entry name" value="Kinase-like_dom_sf"/>
</dbReference>
<evidence type="ECO:0000256" key="5">
    <source>
        <dbReference type="PROSITE-ProRule" id="PRU10141"/>
    </source>
</evidence>
<evidence type="ECO:0000256" key="7">
    <source>
        <dbReference type="SAM" id="Phobius"/>
    </source>
</evidence>
<dbReference type="PANTHER" id="PTHR24348">
    <property type="entry name" value="SERINE/THREONINE-PROTEIN KINASE UNC-51-RELATED"/>
    <property type="match status" value="1"/>
</dbReference>
<keyword evidence="10" id="KW-1185">Reference proteome</keyword>
<dbReference type="Gene3D" id="1.25.40.10">
    <property type="entry name" value="Tetratricopeptide repeat domain"/>
    <property type="match status" value="2"/>
</dbReference>
<protein>
    <submittedName>
        <fullName evidence="9">Protein kinase</fullName>
    </submittedName>
</protein>
<keyword evidence="7" id="KW-0812">Transmembrane</keyword>
<dbReference type="GO" id="GO:0005776">
    <property type="term" value="C:autophagosome"/>
    <property type="evidence" value="ECO:0007669"/>
    <property type="project" value="TreeGrafter"/>
</dbReference>
<dbReference type="RefSeq" id="WP_168885150.1">
    <property type="nucleotide sequence ID" value="NZ_JABAIL010000012.1"/>
</dbReference>
<dbReference type="SUPFAM" id="SSF56112">
    <property type="entry name" value="Protein kinase-like (PK-like)"/>
    <property type="match status" value="1"/>
</dbReference>
<feature type="transmembrane region" description="Helical" evidence="7">
    <location>
        <begin position="338"/>
        <end position="359"/>
    </location>
</feature>
<accession>A0A7X8SQA4</accession>
<dbReference type="InterPro" id="IPR045269">
    <property type="entry name" value="Atg1-like"/>
</dbReference>
<dbReference type="EMBL" id="JABAIL010000012">
    <property type="protein sequence ID" value="NLR94439.1"/>
    <property type="molecule type" value="Genomic_DNA"/>
</dbReference>
<keyword evidence="7" id="KW-1133">Transmembrane helix</keyword>
<evidence type="ECO:0000313" key="9">
    <source>
        <dbReference type="EMBL" id="NLR94439.1"/>
    </source>
</evidence>
<feature type="domain" description="Protein kinase" evidence="8">
    <location>
        <begin position="9"/>
        <end position="272"/>
    </location>
</feature>
<reference evidence="9 10" key="1">
    <citation type="submission" date="2020-04" db="EMBL/GenBank/DDBJ databases">
        <title>Flammeovirga sp. SR4, a novel species isolated from seawater.</title>
        <authorList>
            <person name="Wang X."/>
        </authorList>
    </citation>
    <scope>NUCLEOTIDE SEQUENCE [LARGE SCALE GENOMIC DNA]</scope>
    <source>
        <strain evidence="9 10">SR4</strain>
    </source>
</reference>
<dbReference type="PANTHER" id="PTHR24348:SF22">
    <property type="entry name" value="NON-SPECIFIC SERINE_THREONINE PROTEIN KINASE"/>
    <property type="match status" value="1"/>
</dbReference>
<dbReference type="InterPro" id="IPR008969">
    <property type="entry name" value="CarboxyPept-like_regulatory"/>
</dbReference>
<evidence type="ECO:0000256" key="3">
    <source>
        <dbReference type="ARBA" id="ARBA00022777"/>
    </source>
</evidence>
<dbReference type="GO" id="GO:0000407">
    <property type="term" value="C:phagophore assembly site"/>
    <property type="evidence" value="ECO:0007669"/>
    <property type="project" value="TreeGrafter"/>
</dbReference>
<dbReference type="InterPro" id="IPR000719">
    <property type="entry name" value="Prot_kinase_dom"/>
</dbReference>
<evidence type="ECO:0000313" key="10">
    <source>
        <dbReference type="Proteomes" id="UP000585050"/>
    </source>
</evidence>
<dbReference type="SMART" id="SM00220">
    <property type="entry name" value="S_TKc"/>
    <property type="match status" value="1"/>
</dbReference>
<dbReference type="Proteomes" id="UP000585050">
    <property type="component" value="Unassembled WGS sequence"/>
</dbReference>
<keyword evidence="3 9" id="KW-0418">Kinase</keyword>
<dbReference type="CDD" id="cd14014">
    <property type="entry name" value="STKc_PknB_like"/>
    <property type="match status" value="1"/>
</dbReference>
<feature type="region of interest" description="Disordered" evidence="6">
    <location>
        <begin position="307"/>
        <end position="329"/>
    </location>
</feature>
<keyword evidence="4 5" id="KW-0067">ATP-binding</keyword>
<proteinExistence type="predicted"/>
<dbReference type="AlphaFoldDB" id="A0A7X8SQA4"/>
<evidence type="ECO:0000256" key="4">
    <source>
        <dbReference type="ARBA" id="ARBA00022840"/>
    </source>
</evidence>
<evidence type="ECO:0000256" key="2">
    <source>
        <dbReference type="ARBA" id="ARBA00022741"/>
    </source>
</evidence>
<dbReference type="PROSITE" id="PS00107">
    <property type="entry name" value="PROTEIN_KINASE_ATP"/>
    <property type="match status" value="1"/>
</dbReference>
<dbReference type="PROSITE" id="PS50011">
    <property type="entry name" value="PROTEIN_KINASE_DOM"/>
    <property type="match status" value="1"/>
</dbReference>
<dbReference type="InterPro" id="IPR011990">
    <property type="entry name" value="TPR-like_helical_dom_sf"/>
</dbReference>
<organism evidence="9 10">
    <name type="scientific">Flammeovirga agarivorans</name>
    <dbReference type="NCBI Taxonomy" id="2726742"/>
    <lineage>
        <taxon>Bacteria</taxon>
        <taxon>Pseudomonadati</taxon>
        <taxon>Bacteroidota</taxon>
        <taxon>Cytophagia</taxon>
        <taxon>Cytophagales</taxon>
        <taxon>Flammeovirgaceae</taxon>
        <taxon>Flammeovirga</taxon>
    </lineage>
</organism>
<dbReference type="GO" id="GO:0004674">
    <property type="term" value="F:protein serine/threonine kinase activity"/>
    <property type="evidence" value="ECO:0007669"/>
    <property type="project" value="InterPro"/>
</dbReference>
<dbReference type="SUPFAM" id="SSF49464">
    <property type="entry name" value="Carboxypeptidase regulatory domain-like"/>
    <property type="match status" value="1"/>
</dbReference>
<dbReference type="InterPro" id="IPR017441">
    <property type="entry name" value="Protein_kinase_ATP_BS"/>
</dbReference>
<feature type="binding site" evidence="5">
    <location>
        <position position="38"/>
    </location>
    <ligand>
        <name>ATP</name>
        <dbReference type="ChEBI" id="CHEBI:30616"/>
    </ligand>
</feature>
<gene>
    <name evidence="9" type="ORF">HGP29_24760</name>
</gene>
<dbReference type="GO" id="GO:0005524">
    <property type="term" value="F:ATP binding"/>
    <property type="evidence" value="ECO:0007669"/>
    <property type="project" value="UniProtKB-UniRule"/>
</dbReference>
<name>A0A7X8SQA4_9BACT</name>
<dbReference type="Gene3D" id="2.60.40.1120">
    <property type="entry name" value="Carboxypeptidase-like, regulatory domain"/>
    <property type="match status" value="1"/>
</dbReference>
<dbReference type="Pfam" id="PF00069">
    <property type="entry name" value="Pkinase"/>
    <property type="match status" value="1"/>
</dbReference>
<dbReference type="Pfam" id="PF13715">
    <property type="entry name" value="CarbopepD_reg_2"/>
    <property type="match status" value="1"/>
</dbReference>